<evidence type="ECO:0008006" key="4">
    <source>
        <dbReference type="Google" id="ProtNLM"/>
    </source>
</evidence>
<keyword evidence="1" id="KW-0732">Signal</keyword>
<gene>
    <name evidence="2" type="ORF">IW19_07870</name>
</gene>
<proteinExistence type="predicted"/>
<dbReference type="RefSeq" id="WP_035682851.1">
    <property type="nucleotide sequence ID" value="NZ_JPRL01000001.1"/>
</dbReference>
<dbReference type="EMBL" id="JPRL01000001">
    <property type="protein sequence ID" value="KFF05437.1"/>
    <property type="molecule type" value="Genomic_DNA"/>
</dbReference>
<reference evidence="2 3" key="1">
    <citation type="submission" date="2014-07" db="EMBL/GenBank/DDBJ databases">
        <title>Genome of Flavobacterium reichenbachii LMG 25512.</title>
        <authorList>
            <person name="Stropko S.J."/>
            <person name="Pipes S.E."/>
            <person name="Newman J.D."/>
        </authorList>
    </citation>
    <scope>NUCLEOTIDE SEQUENCE [LARGE SCALE GENOMIC DNA]</scope>
    <source>
        <strain evidence="2 3">LMG 25512</strain>
    </source>
</reference>
<organism evidence="2 3">
    <name type="scientific">Flavobacterium reichenbachii</name>
    <dbReference type="NCBI Taxonomy" id="362418"/>
    <lineage>
        <taxon>Bacteria</taxon>
        <taxon>Pseudomonadati</taxon>
        <taxon>Bacteroidota</taxon>
        <taxon>Flavobacteriia</taxon>
        <taxon>Flavobacteriales</taxon>
        <taxon>Flavobacteriaceae</taxon>
        <taxon>Flavobacterium</taxon>
    </lineage>
</organism>
<dbReference type="eggNOG" id="ENOG503114G">
    <property type="taxonomic scope" value="Bacteria"/>
</dbReference>
<feature type="signal peptide" evidence="1">
    <location>
        <begin position="1"/>
        <end position="21"/>
    </location>
</feature>
<name>A0A085ZLX3_9FLAO</name>
<accession>A0A085ZLX3</accession>
<sequence>MKFLYRIFLLLTVLFSSYSFSQTTPKIIGEWSGIDSDGNQGILIFTEDNYASITLGSEFIKGKNNIIKGGKYDGKSSELKYAIDYSKSPFTIDFIAFIEENEKFVEKGRILGLIKFVNDNEMLFSATRSGKRDADFNGENMSTTMTLKKK</sequence>
<dbReference type="AlphaFoldDB" id="A0A085ZLX3"/>
<keyword evidence="3" id="KW-1185">Reference proteome</keyword>
<dbReference type="STRING" id="362418.IW19_07870"/>
<dbReference type="Proteomes" id="UP000028715">
    <property type="component" value="Unassembled WGS sequence"/>
</dbReference>
<comment type="caution">
    <text evidence="2">The sequence shown here is derived from an EMBL/GenBank/DDBJ whole genome shotgun (WGS) entry which is preliminary data.</text>
</comment>
<evidence type="ECO:0000256" key="1">
    <source>
        <dbReference type="SAM" id="SignalP"/>
    </source>
</evidence>
<evidence type="ECO:0000313" key="3">
    <source>
        <dbReference type="Proteomes" id="UP000028715"/>
    </source>
</evidence>
<evidence type="ECO:0000313" key="2">
    <source>
        <dbReference type="EMBL" id="KFF05437.1"/>
    </source>
</evidence>
<feature type="chain" id="PRO_5001801426" description="Lipocalin-like domain-containing protein" evidence="1">
    <location>
        <begin position="22"/>
        <end position="150"/>
    </location>
</feature>
<protein>
    <recommendedName>
        <fullName evidence="4">Lipocalin-like domain-containing protein</fullName>
    </recommendedName>
</protein>
<dbReference type="OrthoDB" id="1366248at2"/>